<gene>
    <name evidence="1" type="ORF">GCM10022402_44520</name>
</gene>
<organism evidence="1 2">
    <name type="scientific">Salinactinospora qingdaonensis</name>
    <dbReference type="NCBI Taxonomy" id="702744"/>
    <lineage>
        <taxon>Bacteria</taxon>
        <taxon>Bacillati</taxon>
        <taxon>Actinomycetota</taxon>
        <taxon>Actinomycetes</taxon>
        <taxon>Streptosporangiales</taxon>
        <taxon>Nocardiopsidaceae</taxon>
        <taxon>Salinactinospora</taxon>
    </lineage>
</organism>
<dbReference type="CDD" id="cd04793">
    <property type="entry name" value="LanC"/>
    <property type="match status" value="1"/>
</dbReference>
<proteinExistence type="predicted"/>
<accession>A0ABP7GDA5</accession>
<dbReference type="Pfam" id="PF05147">
    <property type="entry name" value="LANC_like"/>
    <property type="match status" value="1"/>
</dbReference>
<dbReference type="SUPFAM" id="SSF158745">
    <property type="entry name" value="LanC-like"/>
    <property type="match status" value="1"/>
</dbReference>
<dbReference type="PRINTS" id="PR01955">
    <property type="entry name" value="LANCFRANKIA"/>
</dbReference>
<dbReference type="EMBL" id="BAABDD010000034">
    <property type="protein sequence ID" value="GAA3762012.1"/>
    <property type="molecule type" value="Genomic_DNA"/>
</dbReference>
<dbReference type="PRINTS" id="PR01950">
    <property type="entry name" value="LANCSUPER"/>
</dbReference>
<dbReference type="InterPro" id="IPR033889">
    <property type="entry name" value="LanC"/>
</dbReference>
<dbReference type="Proteomes" id="UP001500908">
    <property type="component" value="Unassembled WGS sequence"/>
</dbReference>
<sequence length="410" mass="43424">MTIGTTVDLHTRLATTLEIPPPGQAEARLAQSLAYGAAGVALLHIERARAGDADWAPAHAWLTAATQNSLSAGASAGLSYGVPAVAFATRAAADRPGKLHRALTSLDTSVTTLTRQRLATAHARIDRGALPWVGEFDAIHGLCGIGVYLLNRDPHAAITRQVLAYLVRLSEPVTHDGEVLPGWWAAGSPRGRLSPGFVQGHANTGMAHGVGGVLALLSLALREGVAVCGHREAIDRICGWLDRWRQDDPVGPWWPYWITRGQLRGEDPLPTTPARPSWCYGTAGIARAQQLAALATGDRQRQRIAEKALVGCFTDLRQHHALSDVGLCHGKAGVAHIAAVAARDADSDEQLAHHARELFAALARDAVRKLPEPPGGAGLLDGRAGIALALRSAHASHRSISGWDTCLLID</sequence>
<dbReference type="Gene3D" id="1.50.10.20">
    <property type="match status" value="1"/>
</dbReference>
<keyword evidence="2" id="KW-1185">Reference proteome</keyword>
<dbReference type="SMART" id="SM01260">
    <property type="entry name" value="LANC_like"/>
    <property type="match status" value="1"/>
</dbReference>
<reference evidence="2" key="1">
    <citation type="journal article" date="2019" name="Int. J. Syst. Evol. Microbiol.">
        <title>The Global Catalogue of Microorganisms (GCM) 10K type strain sequencing project: providing services to taxonomists for standard genome sequencing and annotation.</title>
        <authorList>
            <consortium name="The Broad Institute Genomics Platform"/>
            <consortium name="The Broad Institute Genome Sequencing Center for Infectious Disease"/>
            <person name="Wu L."/>
            <person name="Ma J."/>
        </authorList>
    </citation>
    <scope>NUCLEOTIDE SEQUENCE [LARGE SCALE GENOMIC DNA]</scope>
    <source>
        <strain evidence="2">JCM 17137</strain>
    </source>
</reference>
<dbReference type="InterPro" id="IPR007822">
    <property type="entry name" value="LANC-like"/>
</dbReference>
<protein>
    <submittedName>
        <fullName evidence="1">Lanthionine synthetase C family protein</fullName>
    </submittedName>
</protein>
<dbReference type="RefSeq" id="WP_344975969.1">
    <property type="nucleotide sequence ID" value="NZ_BAABDD010000034.1"/>
</dbReference>
<evidence type="ECO:0000313" key="1">
    <source>
        <dbReference type="EMBL" id="GAA3762012.1"/>
    </source>
</evidence>
<name>A0ABP7GDA5_9ACTN</name>
<evidence type="ECO:0000313" key="2">
    <source>
        <dbReference type="Proteomes" id="UP001500908"/>
    </source>
</evidence>
<comment type="caution">
    <text evidence="1">The sequence shown here is derived from an EMBL/GenBank/DDBJ whole genome shotgun (WGS) entry which is preliminary data.</text>
</comment>